<dbReference type="Proteomes" id="UP001597511">
    <property type="component" value="Unassembled WGS sequence"/>
</dbReference>
<dbReference type="EMBL" id="JBHUOZ010000003">
    <property type="protein sequence ID" value="MFD2922142.1"/>
    <property type="molecule type" value="Genomic_DNA"/>
</dbReference>
<feature type="signal peptide" evidence="1">
    <location>
        <begin position="1"/>
        <end position="25"/>
    </location>
</feature>
<comment type="caution">
    <text evidence="2">The sequence shown here is derived from an EMBL/GenBank/DDBJ whole genome shotgun (WGS) entry which is preliminary data.</text>
</comment>
<evidence type="ECO:0000256" key="1">
    <source>
        <dbReference type="SAM" id="SignalP"/>
    </source>
</evidence>
<reference evidence="3" key="1">
    <citation type="journal article" date="2019" name="Int. J. Syst. Evol. Microbiol.">
        <title>The Global Catalogue of Microorganisms (GCM) 10K type strain sequencing project: providing services to taxonomists for standard genome sequencing and annotation.</title>
        <authorList>
            <consortium name="The Broad Institute Genomics Platform"/>
            <consortium name="The Broad Institute Genome Sequencing Center for Infectious Disease"/>
            <person name="Wu L."/>
            <person name="Ma J."/>
        </authorList>
    </citation>
    <scope>NUCLEOTIDE SEQUENCE [LARGE SCALE GENOMIC DNA]</scope>
    <source>
        <strain evidence="3">KCTC 23299</strain>
    </source>
</reference>
<evidence type="ECO:0000313" key="3">
    <source>
        <dbReference type="Proteomes" id="UP001597511"/>
    </source>
</evidence>
<keyword evidence="3" id="KW-1185">Reference proteome</keyword>
<dbReference type="RefSeq" id="WP_386103563.1">
    <property type="nucleotide sequence ID" value="NZ_JBHUOZ010000003.1"/>
</dbReference>
<dbReference type="PROSITE" id="PS51257">
    <property type="entry name" value="PROKAR_LIPOPROTEIN"/>
    <property type="match status" value="1"/>
</dbReference>
<feature type="chain" id="PRO_5045773210" description="YD repeat-containing protein" evidence="1">
    <location>
        <begin position="26"/>
        <end position="250"/>
    </location>
</feature>
<proteinExistence type="predicted"/>
<organism evidence="2 3">
    <name type="scientific">Terrimonas rubra</name>
    <dbReference type="NCBI Taxonomy" id="1035890"/>
    <lineage>
        <taxon>Bacteria</taxon>
        <taxon>Pseudomonadati</taxon>
        <taxon>Bacteroidota</taxon>
        <taxon>Chitinophagia</taxon>
        <taxon>Chitinophagales</taxon>
        <taxon>Chitinophagaceae</taxon>
        <taxon>Terrimonas</taxon>
    </lineage>
</organism>
<protein>
    <recommendedName>
        <fullName evidence="4">YD repeat-containing protein</fullName>
    </recommendedName>
</protein>
<name>A0ABW6ADU3_9BACT</name>
<evidence type="ECO:0000313" key="2">
    <source>
        <dbReference type="EMBL" id="MFD2922142.1"/>
    </source>
</evidence>
<sequence>MQHIKLLSVFVLIISLSLLSCKKDAAPKNKTTLLQKRSYTQGTSSWAEELQYDDRGRVIGFIATNSEPTFNYSATIMRNSEGKIARLTFSDNRGYYVYEHNAQGKLIKTSGFQTSGAAGFYETYTYYDDRYETFAYNSAGLFTGKNIYYYTTDKKNIAIRKQYNSSLVQTQEVTFTYAESKNNYTAFVESSPFVSANMIASEVTKTFSPASTNTATSSYTYNADGSPATMNKTYTSGMNPLTGKYEYITR</sequence>
<evidence type="ECO:0008006" key="4">
    <source>
        <dbReference type="Google" id="ProtNLM"/>
    </source>
</evidence>
<keyword evidence="1" id="KW-0732">Signal</keyword>
<accession>A0ABW6ADU3</accession>
<gene>
    <name evidence="2" type="ORF">ACFS6H_20650</name>
</gene>